<protein>
    <submittedName>
        <fullName evidence="9">Nitroreductase</fullName>
    </submittedName>
</protein>
<evidence type="ECO:0000256" key="1">
    <source>
        <dbReference type="ARBA" id="ARBA00001917"/>
    </source>
</evidence>
<keyword evidence="4" id="KW-0288">FMN</keyword>
<keyword evidence="5" id="KW-0521">NADP</keyword>
<organism evidence="9">
    <name type="scientific">Sphingobacterium sp. (strain 21)</name>
    <dbReference type="NCBI Taxonomy" id="743722"/>
    <lineage>
        <taxon>Bacteria</taxon>
        <taxon>Pseudomonadati</taxon>
        <taxon>Bacteroidota</taxon>
        <taxon>Sphingobacteriia</taxon>
        <taxon>Sphingobacteriales</taxon>
        <taxon>Sphingobacteriaceae</taxon>
        <taxon>Sphingobacterium</taxon>
    </lineage>
</organism>
<accession>F4CFA9</accession>
<evidence type="ECO:0000256" key="2">
    <source>
        <dbReference type="ARBA" id="ARBA00007118"/>
    </source>
</evidence>
<feature type="domain" description="Nitroreductase" evidence="8">
    <location>
        <begin position="11"/>
        <end position="168"/>
    </location>
</feature>
<evidence type="ECO:0000256" key="7">
    <source>
        <dbReference type="ARBA" id="ARBA00023027"/>
    </source>
</evidence>
<sequence length="190" mass="21680">MSAEKIILDNIKYRRSVFPVSYIDQDIPDEIIKELLTYANYAPSHKLTQPWFFTVFKGQGLQALADKMAELYRVQTKEEQFLIKKFDNIKEKILKSAAVIAINIAYSGIVPRWEEIAAVGCATQNLWLAAKAKGIGGYWSTPGTLSGMSDFLQLSQNEECLGLFYLGYHHEKEAEGQRKPVEEKIRWIKS</sequence>
<dbReference type="CDD" id="cd02135">
    <property type="entry name" value="YdjA-like"/>
    <property type="match status" value="1"/>
</dbReference>
<dbReference type="InterPro" id="IPR052530">
    <property type="entry name" value="NAD(P)H_nitroreductase"/>
</dbReference>
<dbReference type="Gene3D" id="3.40.109.10">
    <property type="entry name" value="NADH Oxidase"/>
    <property type="match status" value="1"/>
</dbReference>
<dbReference type="PANTHER" id="PTHR43821">
    <property type="entry name" value="NAD(P)H NITROREDUCTASE YDJA-RELATED"/>
    <property type="match status" value="1"/>
</dbReference>
<dbReference type="GO" id="GO:0016491">
    <property type="term" value="F:oxidoreductase activity"/>
    <property type="evidence" value="ECO:0007669"/>
    <property type="project" value="UniProtKB-KW"/>
</dbReference>
<dbReference type="eggNOG" id="COG0778">
    <property type="taxonomic scope" value="Bacteria"/>
</dbReference>
<keyword evidence="7" id="KW-0520">NAD</keyword>
<comment type="cofactor">
    <cofactor evidence="1">
        <name>FMN</name>
        <dbReference type="ChEBI" id="CHEBI:58210"/>
    </cofactor>
</comment>
<dbReference type="PANTHER" id="PTHR43821:SF1">
    <property type="entry name" value="NAD(P)H NITROREDUCTASE YDJA-RELATED"/>
    <property type="match status" value="1"/>
</dbReference>
<keyword evidence="6" id="KW-0560">Oxidoreductase</keyword>
<dbReference type="InterPro" id="IPR026021">
    <property type="entry name" value="YdjA-like"/>
</dbReference>
<dbReference type="InterPro" id="IPR000415">
    <property type="entry name" value="Nitroreductase-like"/>
</dbReference>
<dbReference type="HOGENOM" id="CLU_070764_5_1_10"/>
<dbReference type="OrthoDB" id="9804207at2"/>
<reference evidence="9" key="1">
    <citation type="submission" date="2011-03" db="EMBL/GenBank/DDBJ databases">
        <title>Complete sequence of Sphingobacterium sp. 21.</title>
        <authorList>
            <consortium name="US DOE Joint Genome Institute"/>
            <person name="Lucas S."/>
            <person name="Copeland A."/>
            <person name="Lapidus A."/>
            <person name="Cheng J.-F."/>
            <person name="Goodwin L."/>
            <person name="Pitluck S."/>
            <person name="Davenport K."/>
            <person name="Detter J.C."/>
            <person name="Han C."/>
            <person name="Tapia R."/>
            <person name="Land M."/>
            <person name="Hauser L."/>
            <person name="Kyrpides N."/>
            <person name="Ivanova N."/>
            <person name="Ovchinnikova G."/>
            <person name="Pagani I."/>
            <person name="Siebers A.K."/>
            <person name="Allgaier M."/>
            <person name="Thelen M.P."/>
            <person name="Hugenholtz P."/>
            <person name="Woyke T."/>
        </authorList>
    </citation>
    <scope>NUCLEOTIDE SEQUENCE</scope>
    <source>
        <strain evidence="9">21</strain>
    </source>
</reference>
<dbReference type="Pfam" id="PF00881">
    <property type="entry name" value="Nitroreductase"/>
    <property type="match status" value="1"/>
</dbReference>
<name>F4CFA9_SPHS2</name>
<evidence type="ECO:0000256" key="4">
    <source>
        <dbReference type="ARBA" id="ARBA00022643"/>
    </source>
</evidence>
<dbReference type="SUPFAM" id="SSF55469">
    <property type="entry name" value="FMN-dependent nitroreductase-like"/>
    <property type="match status" value="1"/>
</dbReference>
<evidence type="ECO:0000259" key="8">
    <source>
        <dbReference type="Pfam" id="PF00881"/>
    </source>
</evidence>
<dbReference type="STRING" id="743722.Sph21_1362"/>
<evidence type="ECO:0000256" key="5">
    <source>
        <dbReference type="ARBA" id="ARBA00022857"/>
    </source>
</evidence>
<keyword evidence="3" id="KW-0285">Flavoprotein</keyword>
<comment type="similarity">
    <text evidence="2">Belongs to the nitroreductase family.</text>
</comment>
<evidence type="ECO:0000313" key="9">
    <source>
        <dbReference type="EMBL" id="ADZ77925.1"/>
    </source>
</evidence>
<evidence type="ECO:0000256" key="6">
    <source>
        <dbReference type="ARBA" id="ARBA00023002"/>
    </source>
</evidence>
<proteinExistence type="inferred from homology"/>
<dbReference type="AlphaFoldDB" id="F4CFA9"/>
<dbReference type="InterPro" id="IPR029479">
    <property type="entry name" value="Nitroreductase"/>
</dbReference>
<evidence type="ECO:0000256" key="3">
    <source>
        <dbReference type="ARBA" id="ARBA00022630"/>
    </source>
</evidence>
<gene>
    <name evidence="9" type="ordered locus">Sph21_1362</name>
</gene>
<dbReference type="KEGG" id="shg:Sph21_1362"/>
<dbReference type="EMBL" id="CP002584">
    <property type="protein sequence ID" value="ADZ77925.1"/>
    <property type="molecule type" value="Genomic_DNA"/>
</dbReference>
<dbReference type="PATRIC" id="fig|743722.3.peg.1459"/>